<comment type="caution">
    <text evidence="8">The sequence shown here is derived from an EMBL/GenBank/DDBJ whole genome shotgun (WGS) entry which is preliminary data.</text>
</comment>
<feature type="compositionally biased region" description="Low complexity" evidence="7">
    <location>
        <begin position="446"/>
        <end position="473"/>
    </location>
</feature>
<dbReference type="Gene3D" id="3.20.20.80">
    <property type="entry name" value="Glycosidases"/>
    <property type="match status" value="1"/>
</dbReference>
<keyword evidence="3 6" id="KW-0336">GPI-anchor</keyword>
<comment type="function">
    <text evidence="6">Splits internally a 1,3-beta-glucan molecule and transfers the newly generated reducing end (the donor) to the non-reducing end of another 1,3-beta-glucan molecule (the acceptor) forming a 1,3-beta linkage, resulting in the elongation of 1,3-beta-glucan chains in the cell wall.</text>
</comment>
<gene>
    <name evidence="8" type="ORF">OGATHE_006067</name>
</gene>
<dbReference type="PANTHER" id="PTHR31468:SF4">
    <property type="entry name" value="1,3-BETA-GLUCANOSYLTRANSFERASE GAS3-RELATED"/>
    <property type="match status" value="1"/>
</dbReference>
<evidence type="ECO:0000256" key="2">
    <source>
        <dbReference type="ARBA" id="ARBA00007528"/>
    </source>
</evidence>
<evidence type="ECO:0000256" key="4">
    <source>
        <dbReference type="ARBA" id="ARBA00022729"/>
    </source>
</evidence>
<dbReference type="EMBL" id="JAEUBD010001540">
    <property type="protein sequence ID" value="KAH3659184.1"/>
    <property type="molecule type" value="Genomic_DNA"/>
</dbReference>
<evidence type="ECO:0000313" key="9">
    <source>
        <dbReference type="Proteomes" id="UP000788993"/>
    </source>
</evidence>
<evidence type="ECO:0000256" key="7">
    <source>
        <dbReference type="SAM" id="MobiDB-lite"/>
    </source>
</evidence>
<dbReference type="GO" id="GO:0098552">
    <property type="term" value="C:side of membrane"/>
    <property type="evidence" value="ECO:0007669"/>
    <property type="project" value="UniProtKB-KW"/>
</dbReference>
<name>A0A1B7SJR7_9ASCO</name>
<dbReference type="SUPFAM" id="SSF51445">
    <property type="entry name" value="(Trans)glycosidases"/>
    <property type="match status" value="1"/>
</dbReference>
<feature type="region of interest" description="Disordered" evidence="7">
    <location>
        <begin position="439"/>
        <end position="478"/>
    </location>
</feature>
<dbReference type="EC" id="2.4.1.-" evidence="6"/>
<dbReference type="PANTHER" id="PTHR31468">
    <property type="entry name" value="1,3-BETA-GLUCANOSYLTRANSFERASE GAS1"/>
    <property type="match status" value="1"/>
</dbReference>
<keyword evidence="5" id="KW-0325">Glycoprotein</keyword>
<keyword evidence="9" id="KW-1185">Reference proteome</keyword>
<dbReference type="InterPro" id="IPR017853">
    <property type="entry name" value="GH"/>
</dbReference>
<dbReference type="AlphaFoldDB" id="A0A1B7SJR7"/>
<evidence type="ECO:0000256" key="5">
    <source>
        <dbReference type="ARBA" id="ARBA00023180"/>
    </source>
</evidence>
<organism evidence="8 9">
    <name type="scientific">Ogataea polymorpha</name>
    <dbReference type="NCBI Taxonomy" id="460523"/>
    <lineage>
        <taxon>Eukaryota</taxon>
        <taxon>Fungi</taxon>
        <taxon>Dikarya</taxon>
        <taxon>Ascomycota</taxon>
        <taxon>Saccharomycotina</taxon>
        <taxon>Pichiomycetes</taxon>
        <taxon>Pichiales</taxon>
        <taxon>Pichiaceae</taxon>
        <taxon>Ogataea</taxon>
    </lineage>
</organism>
<evidence type="ECO:0000256" key="1">
    <source>
        <dbReference type="ARBA" id="ARBA00004589"/>
    </source>
</evidence>
<comment type="subcellular location">
    <subcellularLocation>
        <location evidence="6">Cell membrane</location>
        <topology evidence="6">Lipid-anchor</topology>
        <topology evidence="6">GPI-anchor</topology>
    </subcellularLocation>
    <subcellularLocation>
        <location evidence="1">Membrane</location>
        <topology evidence="1">Lipid-anchor</topology>
        <topology evidence="1">GPI-anchor</topology>
    </subcellularLocation>
</comment>
<keyword evidence="6" id="KW-0472">Membrane</keyword>
<sequence>MLGYRSLLSVLCSLSVASAMIPIEIIGNRFIKPAVDASDAGEVFFVTGVDYQPGGSSDYQDSNPTDVLSDPEACYRDAYVLQNLGSKVNVIRVYTVNPELNHDECMSIFNSAGIYVMIDVNSPLSGESLDRYNPSKSYTYSYMERVFKMVDAFKNYPNLLGFFSGNEVINDETSAAVDPKYLRAVQRDIKQYIENNANRTIPIGYSAADVLEDGLREATLAYMLCSIDGDEDDLSKSDFFGINSYEWCSGVSDWASSGYGELNKTISNSTIPVFFSEYGCITKTPRTFDEVSEGVYGGLVNTLSGGLIYEYSTEANDYGLVEIASNGSVTIKKDFDNLKSQLENSTIPTIYSDEVSKARIVTCDKDYLESLSSVFDADFDLPEAPDGVEDMILYGANNSNVGKIVDVDIRASNYTIFDTDGTEITSAVISVASTNTINSQTGTSESGSAHHPSTTSSASSSSASSVSPTSSSSRGQGNRNAQCAGLLSGLTVVLLALL</sequence>
<dbReference type="GO" id="GO:0016740">
    <property type="term" value="F:transferase activity"/>
    <property type="evidence" value="ECO:0007669"/>
    <property type="project" value="UniProtKB-KW"/>
</dbReference>
<evidence type="ECO:0000256" key="6">
    <source>
        <dbReference type="RuleBase" id="RU361209"/>
    </source>
</evidence>
<proteinExistence type="inferred from homology"/>
<dbReference type="RefSeq" id="XP_018211623.1">
    <property type="nucleotide sequence ID" value="XM_018354313.1"/>
</dbReference>
<dbReference type="GO" id="GO:0071970">
    <property type="term" value="P:fungal-type cell wall (1-&gt;3)-beta-D-glucan biosynthetic process"/>
    <property type="evidence" value="ECO:0007669"/>
    <property type="project" value="TreeGrafter"/>
</dbReference>
<reference evidence="8" key="1">
    <citation type="journal article" date="2021" name="Open Biol.">
        <title>Shared evolutionary footprints suggest mitochondrial oxidative damage underlies multiple complex I losses in fungi.</title>
        <authorList>
            <person name="Schikora-Tamarit M.A."/>
            <person name="Marcet-Houben M."/>
            <person name="Nosek J."/>
            <person name="Gabaldon T."/>
        </authorList>
    </citation>
    <scope>NUCLEOTIDE SEQUENCE</scope>
    <source>
        <strain evidence="8">NCAIM Y.01608</strain>
    </source>
</reference>
<dbReference type="GO" id="GO:0031505">
    <property type="term" value="P:fungal-type cell wall organization"/>
    <property type="evidence" value="ECO:0007669"/>
    <property type="project" value="TreeGrafter"/>
</dbReference>
<evidence type="ECO:0000313" key="8">
    <source>
        <dbReference type="EMBL" id="KAH3659184.1"/>
    </source>
</evidence>
<keyword evidence="6" id="KW-0808">Transferase</keyword>
<keyword evidence="4 6" id="KW-0732">Signal</keyword>
<comment type="similarity">
    <text evidence="2 6">Belongs to the glycosyl hydrolase 72 family.</text>
</comment>
<dbReference type="GO" id="GO:0005886">
    <property type="term" value="C:plasma membrane"/>
    <property type="evidence" value="ECO:0007669"/>
    <property type="project" value="UniProtKB-SubCell"/>
</dbReference>
<accession>A0A1B7SJR7</accession>
<feature type="signal peptide" evidence="6">
    <location>
        <begin position="1"/>
        <end position="19"/>
    </location>
</feature>
<dbReference type="InterPro" id="IPR004886">
    <property type="entry name" value="Glucanosyltransferase"/>
</dbReference>
<keyword evidence="6" id="KW-0449">Lipoprotein</keyword>
<feature type="chain" id="PRO_5040557814" description="1,3-beta-glucanosyltransferase" evidence="6">
    <location>
        <begin position="20"/>
        <end position="498"/>
    </location>
</feature>
<evidence type="ECO:0000256" key="3">
    <source>
        <dbReference type="ARBA" id="ARBA00022622"/>
    </source>
</evidence>
<dbReference type="Pfam" id="PF03198">
    <property type="entry name" value="Glyco_hydro_72"/>
    <property type="match status" value="1"/>
</dbReference>
<dbReference type="Proteomes" id="UP000788993">
    <property type="component" value="Unassembled WGS sequence"/>
</dbReference>
<protein>
    <recommendedName>
        <fullName evidence="6">1,3-beta-glucanosyltransferase</fullName>
        <ecNumber evidence="6">2.4.1.-</ecNumber>
    </recommendedName>
</protein>
<reference evidence="8" key="2">
    <citation type="submission" date="2021-01" db="EMBL/GenBank/DDBJ databases">
        <authorList>
            <person name="Schikora-Tamarit M.A."/>
        </authorList>
    </citation>
    <scope>NUCLEOTIDE SEQUENCE</scope>
    <source>
        <strain evidence="8">NCAIM Y.01608</strain>
    </source>
</reference>